<keyword evidence="1" id="KW-0812">Transmembrane</keyword>
<dbReference type="Proteomes" id="UP000294200">
    <property type="component" value="Unassembled WGS sequence"/>
</dbReference>
<evidence type="ECO:0008006" key="4">
    <source>
        <dbReference type="Google" id="ProtNLM"/>
    </source>
</evidence>
<sequence>MATTTCSGIAQTPLFDILVRRRRRFVACLTAVTIIPYYAFILAATYAPYLLAIKISSKSIVSTGWVIGVALIVGTWLLTGLYVRRANGEFDGITARILAGEQK</sequence>
<feature type="transmembrane region" description="Helical" evidence="1">
    <location>
        <begin position="25"/>
        <end position="51"/>
    </location>
</feature>
<organism evidence="2 3">
    <name type="scientific">Paraburkholderia steynii</name>
    <dbReference type="NCBI Taxonomy" id="1245441"/>
    <lineage>
        <taxon>Bacteria</taxon>
        <taxon>Pseudomonadati</taxon>
        <taxon>Pseudomonadota</taxon>
        <taxon>Betaproteobacteria</taxon>
        <taxon>Burkholderiales</taxon>
        <taxon>Burkholderiaceae</taxon>
        <taxon>Paraburkholderia</taxon>
    </lineage>
</organism>
<keyword evidence="1" id="KW-0472">Membrane</keyword>
<gene>
    <name evidence="2" type="ORF">BZM27_21255</name>
</gene>
<keyword evidence="1" id="KW-1133">Transmembrane helix</keyword>
<proteinExistence type="predicted"/>
<keyword evidence="3" id="KW-1185">Reference proteome</keyword>
<dbReference type="EMBL" id="MWML01000076">
    <property type="protein sequence ID" value="TCG07175.1"/>
    <property type="molecule type" value="Genomic_DNA"/>
</dbReference>
<dbReference type="AlphaFoldDB" id="A0A4R0XEH0"/>
<evidence type="ECO:0000256" key="1">
    <source>
        <dbReference type="SAM" id="Phobius"/>
    </source>
</evidence>
<evidence type="ECO:0000313" key="2">
    <source>
        <dbReference type="EMBL" id="TCG07175.1"/>
    </source>
</evidence>
<feature type="transmembrane region" description="Helical" evidence="1">
    <location>
        <begin position="63"/>
        <end position="83"/>
    </location>
</feature>
<comment type="caution">
    <text evidence="2">The sequence shown here is derived from an EMBL/GenBank/DDBJ whole genome shotgun (WGS) entry which is preliminary data.</text>
</comment>
<protein>
    <recommendedName>
        <fullName evidence="4">DUF485 domain-containing protein</fullName>
    </recommendedName>
</protein>
<dbReference type="Pfam" id="PF04341">
    <property type="entry name" value="DUF485"/>
    <property type="match status" value="1"/>
</dbReference>
<name>A0A4R0XEH0_9BURK</name>
<dbReference type="InterPro" id="IPR052959">
    <property type="entry name" value="Inner_membrane_assoc"/>
</dbReference>
<reference evidence="2 3" key="1">
    <citation type="submission" date="2017-02" db="EMBL/GenBank/DDBJ databases">
        <title>Paraburkholderia sophoroidis sp. nov. and Paraburkholderia steynii sp. nov. rhizobial symbionts of the fynbos legume Hypocalyptus sophoroides.</title>
        <authorList>
            <person name="Steenkamp E.T."/>
            <person name="Beukes C.W."/>
            <person name="Van Zyl E."/>
            <person name="Avontuur J."/>
            <person name="Chan W.Y."/>
            <person name="Hassen A."/>
            <person name="Palmer M."/>
            <person name="Mthombeni L."/>
            <person name="Phalane F."/>
            <person name="Sereme K."/>
            <person name="Venter S.N."/>
        </authorList>
    </citation>
    <scope>NUCLEOTIDE SEQUENCE [LARGE SCALE GENOMIC DNA]</scope>
    <source>
        <strain evidence="2 3">HC1.1ba</strain>
    </source>
</reference>
<evidence type="ECO:0000313" key="3">
    <source>
        <dbReference type="Proteomes" id="UP000294200"/>
    </source>
</evidence>
<dbReference type="PANTHER" id="PTHR38598">
    <property type="entry name" value="INNER MEMBRANE PROTEIN YJCH"/>
    <property type="match status" value="1"/>
</dbReference>
<dbReference type="GO" id="GO:0005886">
    <property type="term" value="C:plasma membrane"/>
    <property type="evidence" value="ECO:0007669"/>
    <property type="project" value="TreeGrafter"/>
</dbReference>
<dbReference type="InterPro" id="IPR007436">
    <property type="entry name" value="DUF485"/>
</dbReference>
<accession>A0A4R0XEH0</accession>
<dbReference type="PANTHER" id="PTHR38598:SF1">
    <property type="entry name" value="INNER MEMBRANE PROTEIN YJCH"/>
    <property type="match status" value="1"/>
</dbReference>